<organism evidence="2 3">
    <name type="scientific">Plantactinospora alkalitolerans</name>
    <dbReference type="NCBI Taxonomy" id="2789879"/>
    <lineage>
        <taxon>Bacteria</taxon>
        <taxon>Bacillati</taxon>
        <taxon>Actinomycetota</taxon>
        <taxon>Actinomycetes</taxon>
        <taxon>Micromonosporales</taxon>
        <taxon>Micromonosporaceae</taxon>
        <taxon>Plantactinospora</taxon>
    </lineage>
</organism>
<dbReference type="Pfam" id="PF05133">
    <property type="entry name" value="SPP1_portal"/>
    <property type="match status" value="1"/>
</dbReference>
<dbReference type="InterPro" id="IPR021145">
    <property type="entry name" value="Portal_protein_SPP1_Gp6-like"/>
</dbReference>
<gene>
    <name evidence="2" type="ORF">I0C86_41395</name>
</gene>
<name>A0ABS0HAS7_9ACTN</name>
<evidence type="ECO:0000313" key="3">
    <source>
        <dbReference type="Proteomes" id="UP000638560"/>
    </source>
</evidence>
<reference evidence="2 3" key="1">
    <citation type="submission" date="2020-11" db="EMBL/GenBank/DDBJ databases">
        <title>A novel isolate from a Black sea contaminated sediment with potential to produce alkanes: Plantactinospora alkalitolerans sp. nov.</title>
        <authorList>
            <person name="Carro L."/>
            <person name="Veyisoglu A."/>
            <person name="Guven K."/>
            <person name="Schumann P."/>
            <person name="Klenk H.-P."/>
            <person name="Sahin N."/>
        </authorList>
    </citation>
    <scope>NUCLEOTIDE SEQUENCE [LARGE SCALE GENOMIC DNA]</scope>
    <source>
        <strain evidence="2 3">S1510</strain>
    </source>
</reference>
<dbReference type="RefSeq" id="WP_196206763.1">
    <property type="nucleotide sequence ID" value="NZ_JADPUN010000422.1"/>
</dbReference>
<comment type="caution">
    <text evidence="2">The sequence shown here is derived from an EMBL/GenBank/DDBJ whole genome shotgun (WGS) entry which is preliminary data.</text>
</comment>
<evidence type="ECO:0000256" key="1">
    <source>
        <dbReference type="SAM" id="MobiDB-lite"/>
    </source>
</evidence>
<keyword evidence="3" id="KW-1185">Reference proteome</keyword>
<protein>
    <submittedName>
        <fullName evidence="2">Phage portal protein</fullName>
    </submittedName>
</protein>
<feature type="region of interest" description="Disordered" evidence="1">
    <location>
        <begin position="479"/>
        <end position="519"/>
    </location>
</feature>
<accession>A0ABS0HAS7</accession>
<dbReference type="Proteomes" id="UP000638560">
    <property type="component" value="Unassembled WGS sequence"/>
</dbReference>
<proteinExistence type="predicted"/>
<evidence type="ECO:0000313" key="2">
    <source>
        <dbReference type="EMBL" id="MBF9135308.1"/>
    </source>
</evidence>
<dbReference type="EMBL" id="JADPUN010000422">
    <property type="protein sequence ID" value="MBF9135308.1"/>
    <property type="molecule type" value="Genomic_DNA"/>
</dbReference>
<sequence>MPIDVEVRESPGWWLRRLFFQLNDPPRRRRLAQLHNYYIGHPPLPEGAENVREAYAAFQEHCRSNFSKLIVSATSSRMRPVGFQTAVDADVTGDAEAAAMWDRAGMAVVAPDTHNKMLALSESYVIVGDVDEETGAPLITAEDPRTMVGEPDPTQPTRLRAALKVLHDDVAEEDRAYLFLPGQVFVAYRQQKTQAWANRLPGAPDRPDTSLGVYFDPRGWDWHPDKGGADGQRLPHNRMPAVRFLNEDGLGEYEPHRNLLNRINHQILQRLTIATMQAFRQRAVVGLPLQDPKTGEEIDYSDVFTMDPAALWQLPEEAKMWESQQVDLTPILSAVKDDLETLASVTSTPMHMLQPAGENQSAEGASLSREGLVFKVEDRVARTSHAWARVMSLAFLTMDQPDRADLSKLRTLWAPPERLSLAERADAASKAANDIPRRSRLIHIWGFTPTESDAMMTEWADEQLLAAQVAAATAAMNPLPEGQQQSGRPAAASPLPALPTLPTPADVLKNPLGGLPVAA</sequence>